<dbReference type="AlphaFoldDB" id="A0AAN7GSU4"/>
<sequence>MSGEGTELGNPLLGFLIFTSEDTNQITTRFPLLRLINVQVLLKILGLTLVAGSPSSSSSGSGSGGLHNRAHHILHFSQGEGLEDATVKNEWSL</sequence>
<keyword evidence="2" id="KW-1185">Reference proteome</keyword>
<organism evidence="1 2">
    <name type="scientific">Trapa incisa</name>
    <dbReference type="NCBI Taxonomy" id="236973"/>
    <lineage>
        <taxon>Eukaryota</taxon>
        <taxon>Viridiplantae</taxon>
        <taxon>Streptophyta</taxon>
        <taxon>Embryophyta</taxon>
        <taxon>Tracheophyta</taxon>
        <taxon>Spermatophyta</taxon>
        <taxon>Magnoliopsida</taxon>
        <taxon>eudicotyledons</taxon>
        <taxon>Gunneridae</taxon>
        <taxon>Pentapetalae</taxon>
        <taxon>rosids</taxon>
        <taxon>malvids</taxon>
        <taxon>Myrtales</taxon>
        <taxon>Lythraceae</taxon>
        <taxon>Trapa</taxon>
    </lineage>
</organism>
<gene>
    <name evidence="1" type="ORF">SAY87_001265</name>
</gene>
<dbReference type="EMBL" id="JAXIOK010000023">
    <property type="protein sequence ID" value="KAK4743264.1"/>
    <property type="molecule type" value="Genomic_DNA"/>
</dbReference>
<accession>A0AAN7GSU4</accession>
<reference evidence="1 2" key="1">
    <citation type="journal article" date="2023" name="Hortic Res">
        <title>Pangenome of water caltrop reveals structural variations and asymmetric subgenome divergence after allopolyploidization.</title>
        <authorList>
            <person name="Zhang X."/>
            <person name="Chen Y."/>
            <person name="Wang L."/>
            <person name="Yuan Y."/>
            <person name="Fang M."/>
            <person name="Shi L."/>
            <person name="Lu R."/>
            <person name="Comes H.P."/>
            <person name="Ma Y."/>
            <person name="Chen Y."/>
            <person name="Huang G."/>
            <person name="Zhou Y."/>
            <person name="Zheng Z."/>
            <person name="Qiu Y."/>
        </authorList>
    </citation>
    <scope>NUCLEOTIDE SEQUENCE [LARGE SCALE GENOMIC DNA]</scope>
    <source>
        <tissue evidence="1">Roots</tissue>
    </source>
</reference>
<comment type="caution">
    <text evidence="1">The sequence shown here is derived from an EMBL/GenBank/DDBJ whole genome shotgun (WGS) entry which is preliminary data.</text>
</comment>
<evidence type="ECO:0000313" key="1">
    <source>
        <dbReference type="EMBL" id="KAK4743264.1"/>
    </source>
</evidence>
<name>A0AAN7GSU4_9MYRT</name>
<protein>
    <submittedName>
        <fullName evidence="1">Uncharacterized protein</fullName>
    </submittedName>
</protein>
<dbReference type="Proteomes" id="UP001345219">
    <property type="component" value="Chromosome 1"/>
</dbReference>
<evidence type="ECO:0000313" key="2">
    <source>
        <dbReference type="Proteomes" id="UP001345219"/>
    </source>
</evidence>
<proteinExistence type="predicted"/>